<dbReference type="Pfam" id="PF21349">
    <property type="entry name" value="RUBY_RBDX"/>
    <property type="match status" value="1"/>
</dbReference>
<dbReference type="SUPFAM" id="SSF47240">
    <property type="entry name" value="Ferritin-like"/>
    <property type="match status" value="1"/>
</dbReference>
<dbReference type="PANTHER" id="PTHR43865:SF1">
    <property type="entry name" value="RUBRERYTHRIN-RELATED"/>
    <property type="match status" value="1"/>
</dbReference>
<protein>
    <submittedName>
        <fullName evidence="7">Rubrerythrin family protein</fullName>
    </submittedName>
</protein>
<evidence type="ECO:0000256" key="3">
    <source>
        <dbReference type="ARBA" id="ARBA00022723"/>
    </source>
</evidence>
<dbReference type="InterPro" id="IPR052364">
    <property type="entry name" value="Rubrerythrin"/>
</dbReference>
<dbReference type="NCBIfam" id="NF045767">
    <property type="entry name" value="RuberyRbr"/>
    <property type="match status" value="1"/>
</dbReference>
<dbReference type="InterPro" id="IPR009040">
    <property type="entry name" value="Ferritin-like_diiron"/>
</dbReference>
<sequence>MELKDSQTALNLMRAFAGESQARNRYTQAAGIARSQNLHVLEAIFTMTADQERAHAWVFYQHLKPLTGTHLLVDGSYPVDTYESVLDLLKVASHNENEEYESIYPAFGKIAREEGFVQIANDFLQIARIEKIHHKRFLRLADLMENDQLFVSDVQTGWMCLNCGHVVEGFQAPKACPVCLHPQAYFIRLELAPYTCHHMLES</sequence>
<dbReference type="CDD" id="cd01041">
    <property type="entry name" value="Rubrerythrin"/>
    <property type="match status" value="1"/>
</dbReference>
<comment type="caution">
    <text evidence="7">The sequence shown here is derived from an EMBL/GenBank/DDBJ whole genome shotgun (WGS) entry which is preliminary data.</text>
</comment>
<name>A0A9D1L0D6_9FIRM</name>
<dbReference type="InterPro" id="IPR012347">
    <property type="entry name" value="Ferritin-like"/>
</dbReference>
<dbReference type="PANTHER" id="PTHR43865">
    <property type="entry name" value="RUBRERYTHRIN-RELATED"/>
    <property type="match status" value="1"/>
</dbReference>
<dbReference type="PROSITE" id="PS50905">
    <property type="entry name" value="FERRITIN_LIKE"/>
    <property type="match status" value="1"/>
</dbReference>
<dbReference type="GO" id="GO:0046872">
    <property type="term" value="F:metal ion binding"/>
    <property type="evidence" value="ECO:0007669"/>
    <property type="project" value="UniProtKB-KW"/>
</dbReference>
<keyword evidence="5" id="KW-0408">Iron</keyword>
<evidence type="ECO:0000256" key="2">
    <source>
        <dbReference type="ARBA" id="ARBA00022448"/>
    </source>
</evidence>
<dbReference type="InterPro" id="IPR009078">
    <property type="entry name" value="Ferritin-like_SF"/>
</dbReference>
<evidence type="ECO:0000259" key="6">
    <source>
        <dbReference type="PROSITE" id="PS50905"/>
    </source>
</evidence>
<keyword evidence="2" id="KW-0813">Transport</keyword>
<dbReference type="Pfam" id="PF02915">
    <property type="entry name" value="Rubrerythrin"/>
    <property type="match status" value="1"/>
</dbReference>
<proteinExistence type="predicted"/>
<evidence type="ECO:0000256" key="1">
    <source>
        <dbReference type="ARBA" id="ARBA00001965"/>
    </source>
</evidence>
<evidence type="ECO:0000313" key="8">
    <source>
        <dbReference type="Proteomes" id="UP000824175"/>
    </source>
</evidence>
<dbReference type="GO" id="GO:0016491">
    <property type="term" value="F:oxidoreductase activity"/>
    <property type="evidence" value="ECO:0007669"/>
    <property type="project" value="InterPro"/>
</dbReference>
<dbReference type="AlphaFoldDB" id="A0A9D1L0D6"/>
<dbReference type="EMBL" id="DVMJ01000012">
    <property type="protein sequence ID" value="HIU12792.1"/>
    <property type="molecule type" value="Genomic_DNA"/>
</dbReference>
<dbReference type="Gene3D" id="2.20.28.10">
    <property type="match status" value="1"/>
</dbReference>
<evidence type="ECO:0000256" key="4">
    <source>
        <dbReference type="ARBA" id="ARBA00022982"/>
    </source>
</evidence>
<comment type="cofactor">
    <cofactor evidence="1">
        <name>Fe(3+)</name>
        <dbReference type="ChEBI" id="CHEBI:29034"/>
    </cofactor>
</comment>
<accession>A0A9D1L0D6</accession>
<feature type="domain" description="Ferritin-like diiron" evidence="6">
    <location>
        <begin position="2"/>
        <end position="148"/>
    </location>
</feature>
<evidence type="ECO:0000256" key="5">
    <source>
        <dbReference type="ARBA" id="ARBA00023004"/>
    </source>
</evidence>
<reference evidence="7" key="2">
    <citation type="journal article" date="2021" name="PeerJ">
        <title>Extensive microbial diversity within the chicken gut microbiome revealed by metagenomics and culture.</title>
        <authorList>
            <person name="Gilroy R."/>
            <person name="Ravi A."/>
            <person name="Getino M."/>
            <person name="Pursley I."/>
            <person name="Horton D.L."/>
            <person name="Alikhan N.F."/>
            <person name="Baker D."/>
            <person name="Gharbi K."/>
            <person name="Hall N."/>
            <person name="Watson M."/>
            <person name="Adriaenssens E.M."/>
            <person name="Foster-Nyarko E."/>
            <person name="Jarju S."/>
            <person name="Secka A."/>
            <person name="Antonio M."/>
            <person name="Oren A."/>
            <person name="Chaudhuri R.R."/>
            <person name="La Ragione R."/>
            <person name="Hildebrand F."/>
            <person name="Pallen M.J."/>
        </authorList>
    </citation>
    <scope>NUCLEOTIDE SEQUENCE</scope>
    <source>
        <strain evidence="7">CHK195-11698</strain>
    </source>
</reference>
<dbReference type="Gene3D" id="1.20.1260.10">
    <property type="match status" value="1"/>
</dbReference>
<gene>
    <name evidence="7" type="ORF">IAD15_01805</name>
</gene>
<keyword evidence="3" id="KW-0479">Metal-binding</keyword>
<evidence type="ECO:0000313" key="7">
    <source>
        <dbReference type="EMBL" id="HIU12792.1"/>
    </source>
</evidence>
<dbReference type="InterPro" id="IPR003251">
    <property type="entry name" value="Rr_diiron-bd_dom"/>
</dbReference>
<dbReference type="CDD" id="cd00729">
    <property type="entry name" value="rubredoxin_SM"/>
    <property type="match status" value="1"/>
</dbReference>
<organism evidence="7 8">
    <name type="scientific">Candidatus Fimiplasma intestinipullorum</name>
    <dbReference type="NCBI Taxonomy" id="2840825"/>
    <lineage>
        <taxon>Bacteria</taxon>
        <taxon>Bacillati</taxon>
        <taxon>Bacillota</taxon>
        <taxon>Clostridia</taxon>
        <taxon>Eubacteriales</taxon>
        <taxon>Candidatus Fimiplasma</taxon>
    </lineage>
</organism>
<dbReference type="Proteomes" id="UP000824175">
    <property type="component" value="Unassembled WGS sequence"/>
</dbReference>
<dbReference type="InterPro" id="IPR048574">
    <property type="entry name" value="RUBY_RBDX"/>
</dbReference>
<reference evidence="7" key="1">
    <citation type="submission" date="2020-10" db="EMBL/GenBank/DDBJ databases">
        <authorList>
            <person name="Gilroy R."/>
        </authorList>
    </citation>
    <scope>NUCLEOTIDE SEQUENCE</scope>
    <source>
        <strain evidence="7">CHK195-11698</strain>
    </source>
</reference>
<keyword evidence="4" id="KW-0249">Electron transport</keyword>
<dbReference type="SUPFAM" id="SSF57802">
    <property type="entry name" value="Rubredoxin-like"/>
    <property type="match status" value="1"/>
</dbReference>